<sequence>MEERAEKQKDESTEESSPNVSTGRMSLKIFNARLVAQRMFCRKEVPIKRFDSADYFLEKELSERTPRSQPSSDALTASETDVHNILGPPPTPSSTRFSRPSDECRTFIT</sequence>
<feature type="compositionally biased region" description="Polar residues" evidence="1">
    <location>
        <begin position="15"/>
        <end position="24"/>
    </location>
</feature>
<feature type="compositionally biased region" description="Basic and acidic residues" evidence="1">
    <location>
        <begin position="1"/>
        <end position="11"/>
    </location>
</feature>
<reference evidence="2 3" key="1">
    <citation type="journal article" date="2024" name="Science">
        <title>Giant polyketide synthase enzymes in the biosynthesis of giant marine polyether toxins.</title>
        <authorList>
            <person name="Fallon T.R."/>
            <person name="Shende V.V."/>
            <person name="Wierzbicki I.H."/>
            <person name="Pendleton A.L."/>
            <person name="Watervoot N.F."/>
            <person name="Auber R.P."/>
            <person name="Gonzalez D.J."/>
            <person name="Wisecaver J.H."/>
            <person name="Moore B.S."/>
        </authorList>
    </citation>
    <scope>NUCLEOTIDE SEQUENCE [LARGE SCALE GENOMIC DNA]</scope>
    <source>
        <strain evidence="2 3">12B1</strain>
    </source>
</reference>
<dbReference type="Proteomes" id="UP001515480">
    <property type="component" value="Unassembled WGS sequence"/>
</dbReference>
<gene>
    <name evidence="2" type="ORF">AB1Y20_002412</name>
</gene>
<organism evidence="2 3">
    <name type="scientific">Prymnesium parvum</name>
    <name type="common">Toxic golden alga</name>
    <dbReference type="NCBI Taxonomy" id="97485"/>
    <lineage>
        <taxon>Eukaryota</taxon>
        <taxon>Haptista</taxon>
        <taxon>Haptophyta</taxon>
        <taxon>Prymnesiophyceae</taxon>
        <taxon>Prymnesiales</taxon>
        <taxon>Prymnesiaceae</taxon>
        <taxon>Prymnesium</taxon>
    </lineage>
</organism>
<feature type="compositionally biased region" description="Basic and acidic residues" evidence="1">
    <location>
        <begin position="99"/>
        <end position="109"/>
    </location>
</feature>
<evidence type="ECO:0000313" key="2">
    <source>
        <dbReference type="EMBL" id="KAL1515796.1"/>
    </source>
</evidence>
<keyword evidence="3" id="KW-1185">Reference proteome</keyword>
<evidence type="ECO:0000313" key="3">
    <source>
        <dbReference type="Proteomes" id="UP001515480"/>
    </source>
</evidence>
<evidence type="ECO:0000256" key="1">
    <source>
        <dbReference type="SAM" id="MobiDB-lite"/>
    </source>
</evidence>
<dbReference type="AlphaFoldDB" id="A0AB34JAT8"/>
<feature type="region of interest" description="Disordered" evidence="1">
    <location>
        <begin position="61"/>
        <end position="109"/>
    </location>
</feature>
<comment type="caution">
    <text evidence="2">The sequence shown here is derived from an EMBL/GenBank/DDBJ whole genome shotgun (WGS) entry which is preliminary data.</text>
</comment>
<feature type="compositionally biased region" description="Polar residues" evidence="1">
    <location>
        <begin position="67"/>
        <end position="79"/>
    </location>
</feature>
<protein>
    <submittedName>
        <fullName evidence="2">Uncharacterized protein</fullName>
    </submittedName>
</protein>
<feature type="region of interest" description="Disordered" evidence="1">
    <location>
        <begin position="1"/>
        <end position="24"/>
    </location>
</feature>
<accession>A0AB34JAT8</accession>
<proteinExistence type="predicted"/>
<dbReference type="EMBL" id="JBGBPQ010000011">
    <property type="protein sequence ID" value="KAL1515796.1"/>
    <property type="molecule type" value="Genomic_DNA"/>
</dbReference>
<name>A0AB34JAT8_PRYPA</name>